<sequence>MSKETSPALAASQESRNMALLIWIGSIFFGFIPSLILYLVKKDDAYVQDQSKEALNWSITATIGYVAGVILTFILIGVLVLAALGIIHLVFCVMGAIAASEGKTFRVPFALRLIK</sequence>
<reference evidence="6 7" key="1">
    <citation type="submission" date="2024-07" db="EMBL/GenBank/DDBJ databases">
        <title>Uliginosibacterium flavum JJ3220;KACC:17644.</title>
        <authorList>
            <person name="Kim M.K."/>
        </authorList>
    </citation>
    <scope>NUCLEOTIDE SEQUENCE [LARGE SCALE GENOMIC DNA]</scope>
    <source>
        <strain evidence="6 7">KACC:17644</strain>
    </source>
</reference>
<comment type="subcellular location">
    <subcellularLocation>
        <location evidence="1">Membrane</location>
        <topology evidence="1">Multi-pass membrane protein</topology>
    </subcellularLocation>
</comment>
<organism evidence="6 7">
    <name type="scientific">Uliginosibacterium flavum</name>
    <dbReference type="NCBI Taxonomy" id="1396831"/>
    <lineage>
        <taxon>Bacteria</taxon>
        <taxon>Pseudomonadati</taxon>
        <taxon>Pseudomonadota</taxon>
        <taxon>Betaproteobacteria</taxon>
        <taxon>Rhodocyclales</taxon>
        <taxon>Zoogloeaceae</taxon>
        <taxon>Uliginosibacterium</taxon>
    </lineage>
</organism>
<keyword evidence="7" id="KW-1185">Reference proteome</keyword>
<keyword evidence="3 5" id="KW-1133">Transmembrane helix</keyword>
<comment type="caution">
    <text evidence="6">The sequence shown here is derived from an EMBL/GenBank/DDBJ whole genome shotgun (WGS) entry which is preliminary data.</text>
</comment>
<evidence type="ECO:0000313" key="7">
    <source>
        <dbReference type="Proteomes" id="UP001549691"/>
    </source>
</evidence>
<dbReference type="InterPro" id="IPR019109">
    <property type="entry name" value="MamF_MmsF"/>
</dbReference>
<evidence type="ECO:0000256" key="2">
    <source>
        <dbReference type="ARBA" id="ARBA00022692"/>
    </source>
</evidence>
<dbReference type="Proteomes" id="UP001549691">
    <property type="component" value="Unassembled WGS sequence"/>
</dbReference>
<evidence type="ECO:0000256" key="1">
    <source>
        <dbReference type="ARBA" id="ARBA00004141"/>
    </source>
</evidence>
<evidence type="ECO:0000256" key="4">
    <source>
        <dbReference type="ARBA" id="ARBA00023136"/>
    </source>
</evidence>
<dbReference type="RefSeq" id="WP_354599744.1">
    <property type="nucleotide sequence ID" value="NZ_JBEWZI010000003.1"/>
</dbReference>
<evidence type="ECO:0000313" key="6">
    <source>
        <dbReference type="EMBL" id="MET7013280.1"/>
    </source>
</evidence>
<evidence type="ECO:0000256" key="5">
    <source>
        <dbReference type="SAM" id="Phobius"/>
    </source>
</evidence>
<evidence type="ECO:0000256" key="3">
    <source>
        <dbReference type="ARBA" id="ARBA00022989"/>
    </source>
</evidence>
<feature type="transmembrane region" description="Helical" evidence="5">
    <location>
        <begin position="65"/>
        <end position="98"/>
    </location>
</feature>
<dbReference type="Pfam" id="PF09685">
    <property type="entry name" value="MamF_MmsF"/>
    <property type="match status" value="1"/>
</dbReference>
<protein>
    <submittedName>
        <fullName evidence="6">DUF4870 domain-containing protein</fullName>
    </submittedName>
</protein>
<gene>
    <name evidence="6" type="ORF">ABXR19_03700</name>
</gene>
<proteinExistence type="predicted"/>
<accession>A0ABV2TH95</accession>
<keyword evidence="4 5" id="KW-0472">Membrane</keyword>
<keyword evidence="2 5" id="KW-0812">Transmembrane</keyword>
<name>A0ABV2TH95_9RHOO</name>
<dbReference type="EMBL" id="JBEWZI010000003">
    <property type="protein sequence ID" value="MET7013280.1"/>
    <property type="molecule type" value="Genomic_DNA"/>
</dbReference>
<feature type="transmembrane region" description="Helical" evidence="5">
    <location>
        <begin position="20"/>
        <end position="40"/>
    </location>
</feature>